<feature type="domain" description="DM10" evidence="7">
    <location>
        <begin position="3"/>
        <end position="91"/>
    </location>
</feature>
<keyword evidence="4" id="KW-0206">Cytoskeleton</keyword>
<evidence type="ECO:0000259" key="7">
    <source>
        <dbReference type="PROSITE" id="PS51336"/>
    </source>
</evidence>
<dbReference type="EMBL" id="VJMH01007223">
    <property type="protein sequence ID" value="KAF0685002.1"/>
    <property type="molecule type" value="Genomic_DNA"/>
</dbReference>
<evidence type="ECO:0000313" key="9">
    <source>
        <dbReference type="EMBL" id="VFT99679.1"/>
    </source>
</evidence>
<dbReference type="Pfam" id="PF00334">
    <property type="entry name" value="NDK"/>
    <property type="match status" value="1"/>
</dbReference>
<dbReference type="InterPro" id="IPR034907">
    <property type="entry name" value="NDK-like_dom"/>
</dbReference>
<keyword evidence="10" id="KW-1185">Reference proteome</keyword>
<evidence type="ECO:0000313" key="8">
    <source>
        <dbReference type="EMBL" id="KAF0685002.1"/>
    </source>
</evidence>
<sequence>MTDGPIYSFQAEWFDPQAEISRAYLLTYYEDDGSLEMVDKKSLKPFLKRIKFPSIKSVDLFVGACISVYSRQINLVDTANEYTRRLLASRGSNRVFVVKPSGYGALGRILSALESAKLTFVKMRMIHIQPNDLPLLAKQVDTDAINPSSSASVQEWTRDFSVAIEVSVGSPSAAADALQQLGSLRDHVVTSATSPFLFDHTRFGTTAASDDCSTLCLVRPRVLKEGLTCCRQHVPTLTLGKAGQVLGEILHAGFEVSAVKLVHVPMAAMDEFLAIYKPVTRQYHELVKYMSSAPLLALEIRGEDVVARFQAFCGPFDVQVARELAPASLRARYGHTNMQNAVHCSDCPEDGALESQFFFRVLP</sequence>
<evidence type="ECO:0000256" key="2">
    <source>
        <dbReference type="ARBA" id="ARBA00004245"/>
    </source>
</evidence>
<dbReference type="SUPFAM" id="SSF54919">
    <property type="entry name" value="Nucleoside diphosphate kinase, NDK"/>
    <property type="match status" value="1"/>
</dbReference>
<comment type="subcellular location">
    <subcellularLocation>
        <location evidence="1">Cell projection</location>
        <location evidence="1">Cilium</location>
    </subcellularLocation>
    <subcellularLocation>
        <location evidence="2">Cytoplasm</location>
        <location evidence="2">Cytoskeleton</location>
    </subcellularLocation>
</comment>
<dbReference type="Gene3D" id="2.30.29.170">
    <property type="match status" value="1"/>
</dbReference>
<dbReference type="OrthoDB" id="270127at2759"/>
<dbReference type="PROSITE" id="PS51374">
    <property type="entry name" value="NDPK_LIKE"/>
    <property type="match status" value="1"/>
</dbReference>
<protein>
    <submittedName>
        <fullName evidence="9">Aste57867_23031 protein</fullName>
    </submittedName>
</protein>
<evidence type="ECO:0000256" key="4">
    <source>
        <dbReference type="ARBA" id="ARBA00023212"/>
    </source>
</evidence>
<dbReference type="Gene3D" id="3.30.70.141">
    <property type="entry name" value="Nucleoside diphosphate kinase-like domain"/>
    <property type="match status" value="1"/>
</dbReference>
<organism evidence="9 10">
    <name type="scientific">Aphanomyces stellatus</name>
    <dbReference type="NCBI Taxonomy" id="120398"/>
    <lineage>
        <taxon>Eukaryota</taxon>
        <taxon>Sar</taxon>
        <taxon>Stramenopiles</taxon>
        <taxon>Oomycota</taxon>
        <taxon>Saprolegniomycetes</taxon>
        <taxon>Saprolegniales</taxon>
        <taxon>Verrucalvaceae</taxon>
        <taxon>Aphanomyces</taxon>
    </lineage>
</organism>
<evidence type="ECO:0000256" key="5">
    <source>
        <dbReference type="ARBA" id="ARBA00023273"/>
    </source>
</evidence>
<dbReference type="PROSITE" id="PS51336">
    <property type="entry name" value="DM10"/>
    <property type="match status" value="1"/>
</dbReference>
<evidence type="ECO:0000256" key="1">
    <source>
        <dbReference type="ARBA" id="ARBA00004138"/>
    </source>
</evidence>
<dbReference type="GO" id="GO:0005879">
    <property type="term" value="C:axonemal microtubule"/>
    <property type="evidence" value="ECO:0007669"/>
    <property type="project" value="TreeGrafter"/>
</dbReference>
<name>A0A485LLM8_9STRA</name>
<comment type="caution">
    <text evidence="6">Lacks conserved residue(s) required for the propagation of feature annotation.</text>
</comment>
<proteinExistence type="inferred from homology"/>
<dbReference type="Proteomes" id="UP000332933">
    <property type="component" value="Unassembled WGS sequence"/>
</dbReference>
<reference evidence="9 10" key="1">
    <citation type="submission" date="2019-03" db="EMBL/GenBank/DDBJ databases">
        <authorList>
            <person name="Gaulin E."/>
            <person name="Dumas B."/>
        </authorList>
    </citation>
    <scope>NUCLEOTIDE SEQUENCE [LARGE SCALE GENOMIC DNA]</scope>
    <source>
        <strain evidence="9">CBS 568.67</strain>
    </source>
</reference>
<keyword evidence="5" id="KW-0966">Cell projection</keyword>
<dbReference type="CDD" id="cd04412">
    <property type="entry name" value="NDPk7B"/>
    <property type="match status" value="1"/>
</dbReference>
<evidence type="ECO:0000256" key="6">
    <source>
        <dbReference type="PROSITE-ProRule" id="PRU00706"/>
    </source>
</evidence>
<gene>
    <name evidence="9" type="primary">Aste57867_23031</name>
    <name evidence="8" type="ORF">As57867_022960</name>
    <name evidence="9" type="ORF">ASTE57867_23031</name>
</gene>
<dbReference type="InterPro" id="IPR006602">
    <property type="entry name" value="DM10_dom"/>
</dbReference>
<dbReference type="AlphaFoldDB" id="A0A485LLM8"/>
<keyword evidence="3" id="KW-0963">Cytoplasm</keyword>
<dbReference type="PANTHER" id="PTHR43109:SF2">
    <property type="entry name" value="NUCLEOSIDE DIPHOSPHATE KINASE 7"/>
    <property type="match status" value="1"/>
</dbReference>
<accession>A0A485LLM8</accession>
<dbReference type="EMBL" id="CAADRA010007249">
    <property type="protein sequence ID" value="VFT99679.1"/>
    <property type="molecule type" value="Genomic_DNA"/>
</dbReference>
<reference evidence="8" key="2">
    <citation type="submission" date="2019-06" db="EMBL/GenBank/DDBJ databases">
        <title>Genomics analysis of Aphanomyces spp. identifies a new class of oomycete effector associated with host adaptation.</title>
        <authorList>
            <person name="Gaulin E."/>
        </authorList>
    </citation>
    <scope>NUCLEOTIDE SEQUENCE</scope>
    <source>
        <strain evidence="8">CBS 578.67</strain>
    </source>
</reference>
<dbReference type="InterPro" id="IPR036850">
    <property type="entry name" value="NDK-like_dom_sf"/>
</dbReference>
<dbReference type="PANTHER" id="PTHR43109">
    <property type="entry name" value="NUCLEOSIDE DIPHOSPHATE KINASE 7"/>
    <property type="match status" value="1"/>
</dbReference>
<evidence type="ECO:0000256" key="3">
    <source>
        <dbReference type="ARBA" id="ARBA00022490"/>
    </source>
</evidence>
<comment type="similarity">
    <text evidence="6">Belongs to the NDK family.</text>
</comment>
<dbReference type="SMART" id="SM00562">
    <property type="entry name" value="NDK"/>
    <property type="match status" value="1"/>
</dbReference>
<dbReference type="InterPro" id="IPR037993">
    <property type="entry name" value="NDPk7B"/>
</dbReference>
<dbReference type="SMART" id="SM00676">
    <property type="entry name" value="DM10"/>
    <property type="match status" value="1"/>
</dbReference>
<evidence type="ECO:0000313" key="10">
    <source>
        <dbReference type="Proteomes" id="UP000332933"/>
    </source>
</evidence>